<feature type="region of interest" description="Disordered" evidence="1">
    <location>
        <begin position="1"/>
        <end position="115"/>
    </location>
</feature>
<evidence type="ECO:0000313" key="2">
    <source>
        <dbReference type="EMBL" id="SFP29664.1"/>
    </source>
</evidence>
<feature type="compositionally biased region" description="Low complexity" evidence="1">
    <location>
        <begin position="73"/>
        <end position="82"/>
    </location>
</feature>
<dbReference type="OrthoDB" id="9812722at2"/>
<proteinExistence type="predicted"/>
<dbReference type="RefSeq" id="WP_074939913.1">
    <property type="nucleotide sequence ID" value="NZ_FOWP01000008.1"/>
</dbReference>
<dbReference type="AlphaFoldDB" id="A0A1I5P6D2"/>
<feature type="compositionally biased region" description="Basic and acidic residues" evidence="1">
    <location>
        <begin position="187"/>
        <end position="208"/>
    </location>
</feature>
<dbReference type="STRING" id="658457.SAMN05216601_108113"/>
<accession>A0A1I5P6D2</accession>
<sequence length="245" mass="25941">MQIGSSLPPFTPAPSVSSARPLSSDVSPDIARADQAPVAAPQEQQADSAASGREEADRDARSSPGAGKPEPSPQEQRQQQLEIADLVQRDREVRTHEQAHAAVGGQYAGAPTYSFKRGPDGQRYAVSGEVGIDTAPVPNDPEATLRKMEIVLRAALAPIEPSPQDLRVAALAQAQAAQARVELAELRRDEATATDAEGKADDTARPADESSAEQSQQALPPAPNLDLYRRLGELPAPEPRIDLVA</sequence>
<dbReference type="EMBL" id="FOWP01000008">
    <property type="protein sequence ID" value="SFP29664.1"/>
    <property type="molecule type" value="Genomic_DNA"/>
</dbReference>
<organism evidence="2 3">
    <name type="scientific">Ectopseudomonas composti</name>
    <dbReference type="NCBI Taxonomy" id="658457"/>
    <lineage>
        <taxon>Bacteria</taxon>
        <taxon>Pseudomonadati</taxon>
        <taxon>Pseudomonadota</taxon>
        <taxon>Gammaproteobacteria</taxon>
        <taxon>Pseudomonadales</taxon>
        <taxon>Pseudomonadaceae</taxon>
        <taxon>Ectopseudomonas</taxon>
    </lineage>
</organism>
<feature type="compositionally biased region" description="Basic and acidic residues" evidence="1">
    <location>
        <begin position="52"/>
        <end position="61"/>
    </location>
</feature>
<feature type="compositionally biased region" description="Polar residues" evidence="1">
    <location>
        <begin position="14"/>
        <end position="26"/>
    </location>
</feature>
<gene>
    <name evidence="2" type="ORF">SAMN05216601_108113</name>
</gene>
<protein>
    <submittedName>
        <fullName evidence="2">SprA-related family protein</fullName>
    </submittedName>
</protein>
<feature type="compositionally biased region" description="Low complexity" evidence="1">
    <location>
        <begin position="33"/>
        <end position="47"/>
    </location>
</feature>
<name>A0A1I5P6D2_9GAMM</name>
<evidence type="ECO:0000256" key="1">
    <source>
        <dbReference type="SAM" id="MobiDB-lite"/>
    </source>
</evidence>
<dbReference type="InterPro" id="IPR021973">
    <property type="entry name" value="SprA-related"/>
</dbReference>
<evidence type="ECO:0000313" key="3">
    <source>
        <dbReference type="Proteomes" id="UP000182400"/>
    </source>
</evidence>
<dbReference type="Pfam" id="PF12118">
    <property type="entry name" value="SprA-related"/>
    <property type="match status" value="1"/>
</dbReference>
<feature type="region of interest" description="Disordered" evidence="1">
    <location>
        <begin position="187"/>
        <end position="225"/>
    </location>
</feature>
<feature type="compositionally biased region" description="Basic and acidic residues" evidence="1">
    <location>
        <begin position="87"/>
        <end position="99"/>
    </location>
</feature>
<dbReference type="Proteomes" id="UP000182400">
    <property type="component" value="Unassembled WGS sequence"/>
</dbReference>
<reference evidence="2 3" key="1">
    <citation type="submission" date="2016-10" db="EMBL/GenBank/DDBJ databases">
        <authorList>
            <person name="de Groot N.N."/>
        </authorList>
    </citation>
    <scope>NUCLEOTIDE SEQUENCE [LARGE SCALE GENOMIC DNA]</scope>
    <source>
        <strain evidence="2 3">CCUG 59231</strain>
    </source>
</reference>